<name>A0A0C9VJU4_9AGAM</name>
<organism evidence="2 3">
    <name type="scientific">Hydnomerulius pinastri MD-312</name>
    <dbReference type="NCBI Taxonomy" id="994086"/>
    <lineage>
        <taxon>Eukaryota</taxon>
        <taxon>Fungi</taxon>
        <taxon>Dikarya</taxon>
        <taxon>Basidiomycota</taxon>
        <taxon>Agaricomycotina</taxon>
        <taxon>Agaricomycetes</taxon>
        <taxon>Agaricomycetidae</taxon>
        <taxon>Boletales</taxon>
        <taxon>Boletales incertae sedis</taxon>
        <taxon>Leucogyrophana</taxon>
    </lineage>
</organism>
<accession>A0A0C9VJU4</accession>
<dbReference type="Pfam" id="PF20414">
    <property type="entry name" value="DUF6698"/>
    <property type="match status" value="1"/>
</dbReference>
<feature type="compositionally biased region" description="Basic residues" evidence="1">
    <location>
        <begin position="24"/>
        <end position="43"/>
    </location>
</feature>
<evidence type="ECO:0000313" key="2">
    <source>
        <dbReference type="EMBL" id="KIJ57720.1"/>
    </source>
</evidence>
<dbReference type="Proteomes" id="UP000053820">
    <property type="component" value="Unassembled WGS sequence"/>
</dbReference>
<dbReference type="AlphaFoldDB" id="A0A0C9VJU4"/>
<keyword evidence="3" id="KW-1185">Reference proteome</keyword>
<sequence>MAPNRKKRARSLESHDSDTELRRHSEKRVKKHAQKVKRRGKKRRSDDSDSDSSESDSDSSGTESDVDEEFKAAARAITRCVDMFCNVEKVIQVVMYIGQEEASRSGELEEDEVDRTRRKKFLNELSSQTTERYKRGYDMLLHLAPSLKELISNASKKQELKKVTQAMNSVIKLTRSDDCSRLRDKIGHYAAPNPAEAALSPPIYIGGTSRSHMGLNHPVLARFLCPISTLVEFDNDPERTRQKLLSGKITMPSDIYPVFSWSGDPPADDFQEEDIYEGLFKGYLLERVSA</sequence>
<feature type="compositionally biased region" description="Basic and acidic residues" evidence="1">
    <location>
        <begin position="10"/>
        <end position="23"/>
    </location>
</feature>
<dbReference type="EMBL" id="KN840157">
    <property type="protein sequence ID" value="KIJ57720.1"/>
    <property type="molecule type" value="Genomic_DNA"/>
</dbReference>
<feature type="compositionally biased region" description="Acidic residues" evidence="1">
    <location>
        <begin position="48"/>
        <end position="57"/>
    </location>
</feature>
<gene>
    <name evidence="2" type="ORF">HYDPIDRAFT_142051</name>
</gene>
<protein>
    <submittedName>
        <fullName evidence="2">Uncharacterized protein</fullName>
    </submittedName>
</protein>
<dbReference type="HOGENOM" id="CLU_057379_0_0_1"/>
<evidence type="ECO:0000256" key="1">
    <source>
        <dbReference type="SAM" id="MobiDB-lite"/>
    </source>
</evidence>
<dbReference type="OrthoDB" id="3220614at2759"/>
<dbReference type="InterPro" id="IPR046521">
    <property type="entry name" value="DUF6698"/>
</dbReference>
<reference evidence="2 3" key="1">
    <citation type="submission" date="2014-04" db="EMBL/GenBank/DDBJ databases">
        <title>Evolutionary Origins and Diversification of the Mycorrhizal Mutualists.</title>
        <authorList>
            <consortium name="DOE Joint Genome Institute"/>
            <consortium name="Mycorrhizal Genomics Consortium"/>
            <person name="Kohler A."/>
            <person name="Kuo A."/>
            <person name="Nagy L.G."/>
            <person name="Floudas D."/>
            <person name="Copeland A."/>
            <person name="Barry K.W."/>
            <person name="Cichocki N."/>
            <person name="Veneault-Fourrey C."/>
            <person name="LaButti K."/>
            <person name="Lindquist E.A."/>
            <person name="Lipzen A."/>
            <person name="Lundell T."/>
            <person name="Morin E."/>
            <person name="Murat C."/>
            <person name="Riley R."/>
            <person name="Ohm R."/>
            <person name="Sun H."/>
            <person name="Tunlid A."/>
            <person name="Henrissat B."/>
            <person name="Grigoriev I.V."/>
            <person name="Hibbett D.S."/>
            <person name="Martin F."/>
        </authorList>
    </citation>
    <scope>NUCLEOTIDE SEQUENCE [LARGE SCALE GENOMIC DNA]</scope>
    <source>
        <strain evidence="2 3">MD-312</strain>
    </source>
</reference>
<feature type="region of interest" description="Disordered" evidence="1">
    <location>
        <begin position="1"/>
        <end position="68"/>
    </location>
</feature>
<evidence type="ECO:0000313" key="3">
    <source>
        <dbReference type="Proteomes" id="UP000053820"/>
    </source>
</evidence>
<proteinExistence type="predicted"/>